<keyword evidence="4" id="KW-0349">Heme</keyword>
<reference evidence="12" key="3">
    <citation type="submission" date="2022-06" db="UniProtKB">
        <authorList>
            <consortium name="EnsemblPlants"/>
        </authorList>
    </citation>
    <scope>IDENTIFICATION</scope>
</reference>
<dbReference type="InterPro" id="IPR001128">
    <property type="entry name" value="Cyt_P450"/>
</dbReference>
<dbReference type="PANTHER" id="PTHR47953:SF19">
    <property type="entry name" value="OS06G0641600 PROTEIN"/>
    <property type="match status" value="1"/>
</dbReference>
<dbReference type="InterPro" id="IPR052306">
    <property type="entry name" value="CYP450_71D"/>
</dbReference>
<dbReference type="InterPro" id="IPR036396">
    <property type="entry name" value="Cyt_P450_sf"/>
</dbReference>
<name>A0A8R7JUR1_TRIUA</name>
<keyword evidence="13" id="KW-1185">Reference proteome</keyword>
<dbReference type="Proteomes" id="UP000015106">
    <property type="component" value="Chromosome 1"/>
</dbReference>
<comment type="similarity">
    <text evidence="3">Belongs to the cytochrome P450 family.</text>
</comment>
<evidence type="ECO:0000313" key="12">
    <source>
        <dbReference type="EnsemblPlants" id="TuG1812G0100000263.01.T01"/>
    </source>
</evidence>
<evidence type="ECO:0000256" key="5">
    <source>
        <dbReference type="ARBA" id="ARBA00022692"/>
    </source>
</evidence>
<dbReference type="InterPro" id="IPR002401">
    <property type="entry name" value="Cyt_P450_E_grp-I"/>
</dbReference>
<sequence length="188" mass="21633">MLEQAQHPDDENGCGLVDALVGLMKDHQGFEFRFSRDVIKGILTNTYIGAVDTCAVTIIWAMAELVRKPHVLNKVQYEIRTIVGNKERVQQDDMPKLKYIKTVVMETLRLHPVLPLLVLRETMRHITVCGYDVPAKTRIFVNAWAIGRDPANWGVNPEEFIPERFEGKDDMYFNQAQFDFLPFLAGRR</sequence>
<evidence type="ECO:0000256" key="4">
    <source>
        <dbReference type="ARBA" id="ARBA00022617"/>
    </source>
</evidence>
<dbReference type="AlphaFoldDB" id="A0A8R7JUR1"/>
<comment type="subcellular location">
    <subcellularLocation>
        <location evidence="2">Membrane</location>
        <topology evidence="2">Single-pass membrane protein</topology>
    </subcellularLocation>
</comment>
<dbReference type="GO" id="GO:0004497">
    <property type="term" value="F:monooxygenase activity"/>
    <property type="evidence" value="ECO:0007669"/>
    <property type="project" value="UniProtKB-KW"/>
</dbReference>
<proteinExistence type="inferred from homology"/>
<evidence type="ECO:0000256" key="9">
    <source>
        <dbReference type="ARBA" id="ARBA00023004"/>
    </source>
</evidence>
<evidence type="ECO:0000256" key="2">
    <source>
        <dbReference type="ARBA" id="ARBA00004167"/>
    </source>
</evidence>
<keyword evidence="9" id="KW-0408">Iron</keyword>
<dbReference type="Gramene" id="TuG1812G0100000263.01.T01">
    <property type="protein sequence ID" value="TuG1812G0100000263.01.T01"/>
    <property type="gene ID" value="TuG1812G0100000263.01"/>
</dbReference>
<comment type="cofactor">
    <cofactor evidence="1">
        <name>heme</name>
        <dbReference type="ChEBI" id="CHEBI:30413"/>
    </cofactor>
</comment>
<dbReference type="GO" id="GO:0020037">
    <property type="term" value="F:heme binding"/>
    <property type="evidence" value="ECO:0007669"/>
    <property type="project" value="InterPro"/>
</dbReference>
<keyword evidence="10" id="KW-0503">Monooxygenase</keyword>
<dbReference type="Pfam" id="PF00067">
    <property type="entry name" value="p450"/>
    <property type="match status" value="1"/>
</dbReference>
<evidence type="ECO:0000256" key="6">
    <source>
        <dbReference type="ARBA" id="ARBA00022723"/>
    </source>
</evidence>
<evidence type="ECO:0000313" key="13">
    <source>
        <dbReference type="Proteomes" id="UP000015106"/>
    </source>
</evidence>
<keyword evidence="6" id="KW-0479">Metal-binding</keyword>
<dbReference type="GO" id="GO:0016705">
    <property type="term" value="F:oxidoreductase activity, acting on paired donors, with incorporation or reduction of molecular oxygen"/>
    <property type="evidence" value="ECO:0007669"/>
    <property type="project" value="InterPro"/>
</dbReference>
<reference evidence="13" key="1">
    <citation type="journal article" date="2013" name="Nature">
        <title>Draft genome of the wheat A-genome progenitor Triticum urartu.</title>
        <authorList>
            <person name="Ling H.Q."/>
            <person name="Zhao S."/>
            <person name="Liu D."/>
            <person name="Wang J."/>
            <person name="Sun H."/>
            <person name="Zhang C."/>
            <person name="Fan H."/>
            <person name="Li D."/>
            <person name="Dong L."/>
            <person name="Tao Y."/>
            <person name="Gao C."/>
            <person name="Wu H."/>
            <person name="Li Y."/>
            <person name="Cui Y."/>
            <person name="Guo X."/>
            <person name="Zheng S."/>
            <person name="Wang B."/>
            <person name="Yu K."/>
            <person name="Liang Q."/>
            <person name="Yang W."/>
            <person name="Lou X."/>
            <person name="Chen J."/>
            <person name="Feng M."/>
            <person name="Jian J."/>
            <person name="Zhang X."/>
            <person name="Luo G."/>
            <person name="Jiang Y."/>
            <person name="Liu J."/>
            <person name="Wang Z."/>
            <person name="Sha Y."/>
            <person name="Zhang B."/>
            <person name="Wu H."/>
            <person name="Tang D."/>
            <person name="Shen Q."/>
            <person name="Xue P."/>
            <person name="Zou S."/>
            <person name="Wang X."/>
            <person name="Liu X."/>
            <person name="Wang F."/>
            <person name="Yang Y."/>
            <person name="An X."/>
            <person name="Dong Z."/>
            <person name="Zhang K."/>
            <person name="Zhang X."/>
            <person name="Luo M.C."/>
            <person name="Dvorak J."/>
            <person name="Tong Y."/>
            <person name="Wang J."/>
            <person name="Yang H."/>
            <person name="Li Z."/>
            <person name="Wang D."/>
            <person name="Zhang A."/>
            <person name="Wang J."/>
        </authorList>
    </citation>
    <scope>NUCLEOTIDE SEQUENCE</scope>
    <source>
        <strain evidence="13">cv. G1812</strain>
    </source>
</reference>
<evidence type="ECO:0000256" key="11">
    <source>
        <dbReference type="ARBA" id="ARBA00023136"/>
    </source>
</evidence>
<dbReference type="PANTHER" id="PTHR47953">
    <property type="entry name" value="OS08G0105600 PROTEIN"/>
    <property type="match status" value="1"/>
</dbReference>
<keyword evidence="11" id="KW-0472">Membrane</keyword>
<evidence type="ECO:0000256" key="7">
    <source>
        <dbReference type="ARBA" id="ARBA00022989"/>
    </source>
</evidence>
<dbReference type="GO" id="GO:0005506">
    <property type="term" value="F:iron ion binding"/>
    <property type="evidence" value="ECO:0007669"/>
    <property type="project" value="InterPro"/>
</dbReference>
<keyword evidence="5" id="KW-0812">Transmembrane</keyword>
<dbReference type="SUPFAM" id="SSF48264">
    <property type="entry name" value="Cytochrome P450"/>
    <property type="match status" value="1"/>
</dbReference>
<evidence type="ECO:0000256" key="10">
    <source>
        <dbReference type="ARBA" id="ARBA00023033"/>
    </source>
</evidence>
<organism evidence="12 13">
    <name type="scientific">Triticum urartu</name>
    <name type="common">Red wild einkorn</name>
    <name type="synonym">Crithodium urartu</name>
    <dbReference type="NCBI Taxonomy" id="4572"/>
    <lineage>
        <taxon>Eukaryota</taxon>
        <taxon>Viridiplantae</taxon>
        <taxon>Streptophyta</taxon>
        <taxon>Embryophyta</taxon>
        <taxon>Tracheophyta</taxon>
        <taxon>Spermatophyta</taxon>
        <taxon>Magnoliopsida</taxon>
        <taxon>Liliopsida</taxon>
        <taxon>Poales</taxon>
        <taxon>Poaceae</taxon>
        <taxon>BOP clade</taxon>
        <taxon>Pooideae</taxon>
        <taxon>Triticodae</taxon>
        <taxon>Triticeae</taxon>
        <taxon>Triticinae</taxon>
        <taxon>Triticum</taxon>
    </lineage>
</organism>
<evidence type="ECO:0000256" key="8">
    <source>
        <dbReference type="ARBA" id="ARBA00023002"/>
    </source>
</evidence>
<keyword evidence="7" id="KW-1133">Transmembrane helix</keyword>
<dbReference type="PRINTS" id="PR00385">
    <property type="entry name" value="P450"/>
</dbReference>
<dbReference type="GO" id="GO:0016020">
    <property type="term" value="C:membrane"/>
    <property type="evidence" value="ECO:0007669"/>
    <property type="project" value="UniProtKB-SubCell"/>
</dbReference>
<reference evidence="12" key="2">
    <citation type="submission" date="2018-03" db="EMBL/GenBank/DDBJ databases">
        <title>The Triticum urartu genome reveals the dynamic nature of wheat genome evolution.</title>
        <authorList>
            <person name="Ling H."/>
            <person name="Ma B."/>
            <person name="Shi X."/>
            <person name="Liu H."/>
            <person name="Dong L."/>
            <person name="Sun H."/>
            <person name="Cao Y."/>
            <person name="Gao Q."/>
            <person name="Zheng S."/>
            <person name="Li Y."/>
            <person name="Yu Y."/>
            <person name="Du H."/>
            <person name="Qi M."/>
            <person name="Li Y."/>
            <person name="Yu H."/>
            <person name="Cui Y."/>
            <person name="Wang N."/>
            <person name="Chen C."/>
            <person name="Wu H."/>
            <person name="Zhao Y."/>
            <person name="Zhang J."/>
            <person name="Li Y."/>
            <person name="Zhou W."/>
            <person name="Zhang B."/>
            <person name="Hu W."/>
            <person name="Eijk M."/>
            <person name="Tang J."/>
            <person name="Witsenboer H."/>
            <person name="Zhao S."/>
            <person name="Li Z."/>
            <person name="Zhang A."/>
            <person name="Wang D."/>
            <person name="Liang C."/>
        </authorList>
    </citation>
    <scope>NUCLEOTIDE SEQUENCE [LARGE SCALE GENOMIC DNA]</scope>
    <source>
        <strain evidence="12">cv. G1812</strain>
    </source>
</reference>
<evidence type="ECO:0000256" key="3">
    <source>
        <dbReference type="ARBA" id="ARBA00010617"/>
    </source>
</evidence>
<evidence type="ECO:0000256" key="1">
    <source>
        <dbReference type="ARBA" id="ARBA00001971"/>
    </source>
</evidence>
<accession>A0A8R7JUR1</accession>
<keyword evidence="8" id="KW-0560">Oxidoreductase</keyword>
<protein>
    <submittedName>
        <fullName evidence="12">Uncharacterized protein</fullName>
    </submittedName>
</protein>
<dbReference type="PRINTS" id="PR00463">
    <property type="entry name" value="EP450I"/>
</dbReference>
<dbReference type="Gene3D" id="1.10.630.10">
    <property type="entry name" value="Cytochrome P450"/>
    <property type="match status" value="1"/>
</dbReference>
<dbReference type="EnsemblPlants" id="TuG1812G0100000263.01.T01">
    <property type="protein sequence ID" value="TuG1812G0100000263.01.T01"/>
    <property type="gene ID" value="TuG1812G0100000263.01"/>
</dbReference>